<reference evidence="1 2" key="1">
    <citation type="journal article" date="2019" name="Commun. Biol.">
        <title>The bagworm genome reveals a unique fibroin gene that provides high tensile strength.</title>
        <authorList>
            <person name="Kono N."/>
            <person name="Nakamura H."/>
            <person name="Ohtoshi R."/>
            <person name="Tomita M."/>
            <person name="Numata K."/>
            <person name="Arakawa K."/>
        </authorList>
    </citation>
    <scope>NUCLEOTIDE SEQUENCE [LARGE SCALE GENOMIC DNA]</scope>
</reference>
<name>A0A4C1SPJ6_EUMVA</name>
<organism evidence="1 2">
    <name type="scientific">Eumeta variegata</name>
    <name type="common">Bagworm moth</name>
    <name type="synonym">Eumeta japonica</name>
    <dbReference type="NCBI Taxonomy" id="151549"/>
    <lineage>
        <taxon>Eukaryota</taxon>
        <taxon>Metazoa</taxon>
        <taxon>Ecdysozoa</taxon>
        <taxon>Arthropoda</taxon>
        <taxon>Hexapoda</taxon>
        <taxon>Insecta</taxon>
        <taxon>Pterygota</taxon>
        <taxon>Neoptera</taxon>
        <taxon>Endopterygota</taxon>
        <taxon>Lepidoptera</taxon>
        <taxon>Glossata</taxon>
        <taxon>Ditrysia</taxon>
        <taxon>Tineoidea</taxon>
        <taxon>Psychidae</taxon>
        <taxon>Oiketicinae</taxon>
        <taxon>Eumeta</taxon>
    </lineage>
</organism>
<accession>A0A4C1SPJ6</accession>
<sequence length="69" mass="7401">MAGKKLTGHCIMRESRASPTCEKSVGFWRQAGLAGAGPGNYTDVYPSSDPIRPLSAQVDNFDSAPNKLF</sequence>
<dbReference type="AlphaFoldDB" id="A0A4C1SPJ6"/>
<dbReference type="Proteomes" id="UP000299102">
    <property type="component" value="Unassembled WGS sequence"/>
</dbReference>
<evidence type="ECO:0000313" key="2">
    <source>
        <dbReference type="Proteomes" id="UP000299102"/>
    </source>
</evidence>
<keyword evidence="2" id="KW-1185">Reference proteome</keyword>
<proteinExistence type="predicted"/>
<dbReference type="EMBL" id="BGZK01003711">
    <property type="protein sequence ID" value="GBP03894.1"/>
    <property type="molecule type" value="Genomic_DNA"/>
</dbReference>
<gene>
    <name evidence="1" type="ORF">EVAR_69953_1</name>
</gene>
<evidence type="ECO:0000313" key="1">
    <source>
        <dbReference type="EMBL" id="GBP03894.1"/>
    </source>
</evidence>
<protein>
    <submittedName>
        <fullName evidence="1">Uncharacterized protein</fullName>
    </submittedName>
</protein>
<comment type="caution">
    <text evidence="1">The sequence shown here is derived from an EMBL/GenBank/DDBJ whole genome shotgun (WGS) entry which is preliminary data.</text>
</comment>